<comment type="caution">
    <text evidence="1">The sequence shown here is derived from an EMBL/GenBank/DDBJ whole genome shotgun (WGS) entry which is preliminary data.</text>
</comment>
<gene>
    <name evidence="1" type="ORF">Sradi_2158100</name>
</gene>
<proteinExistence type="predicted"/>
<protein>
    <submittedName>
        <fullName evidence="1">Uncharacterized protein</fullName>
    </submittedName>
</protein>
<name>A0AAW2T1W6_SESRA</name>
<dbReference type="EMBL" id="JACGWJ010000009">
    <property type="protein sequence ID" value="KAL0398148.1"/>
    <property type="molecule type" value="Genomic_DNA"/>
</dbReference>
<evidence type="ECO:0000313" key="1">
    <source>
        <dbReference type="EMBL" id="KAL0398148.1"/>
    </source>
</evidence>
<reference evidence="1" key="2">
    <citation type="journal article" date="2024" name="Plant">
        <title>Genomic evolution and insights into agronomic trait innovations of Sesamum species.</title>
        <authorList>
            <person name="Miao H."/>
            <person name="Wang L."/>
            <person name="Qu L."/>
            <person name="Liu H."/>
            <person name="Sun Y."/>
            <person name="Le M."/>
            <person name="Wang Q."/>
            <person name="Wei S."/>
            <person name="Zheng Y."/>
            <person name="Lin W."/>
            <person name="Duan Y."/>
            <person name="Cao H."/>
            <person name="Xiong S."/>
            <person name="Wang X."/>
            <person name="Wei L."/>
            <person name="Li C."/>
            <person name="Ma Q."/>
            <person name="Ju M."/>
            <person name="Zhao R."/>
            <person name="Li G."/>
            <person name="Mu C."/>
            <person name="Tian Q."/>
            <person name="Mei H."/>
            <person name="Zhang T."/>
            <person name="Gao T."/>
            <person name="Zhang H."/>
        </authorList>
    </citation>
    <scope>NUCLEOTIDE SEQUENCE</scope>
    <source>
        <strain evidence="1">G02</strain>
    </source>
</reference>
<dbReference type="AlphaFoldDB" id="A0AAW2T1W6"/>
<reference evidence="1" key="1">
    <citation type="submission" date="2020-06" db="EMBL/GenBank/DDBJ databases">
        <authorList>
            <person name="Li T."/>
            <person name="Hu X."/>
            <person name="Zhang T."/>
            <person name="Song X."/>
            <person name="Zhang H."/>
            <person name="Dai N."/>
            <person name="Sheng W."/>
            <person name="Hou X."/>
            <person name="Wei L."/>
        </authorList>
    </citation>
    <scope>NUCLEOTIDE SEQUENCE</scope>
    <source>
        <strain evidence="1">G02</strain>
        <tissue evidence="1">Leaf</tissue>
    </source>
</reference>
<accession>A0AAW2T1W6</accession>
<sequence length="105" mass="11661">MPTGSVPPYNLYPVPAFFRTTHPEIPADSIDVPTGNWGHFYDSNTGELALGMVFKSKDLESKCTRFLGPTCKTRIQSGRKQSKIVEGLLQMGCRDWVQLDAQGDI</sequence>
<organism evidence="1">
    <name type="scientific">Sesamum radiatum</name>
    <name type="common">Black benniseed</name>
    <dbReference type="NCBI Taxonomy" id="300843"/>
    <lineage>
        <taxon>Eukaryota</taxon>
        <taxon>Viridiplantae</taxon>
        <taxon>Streptophyta</taxon>
        <taxon>Embryophyta</taxon>
        <taxon>Tracheophyta</taxon>
        <taxon>Spermatophyta</taxon>
        <taxon>Magnoliopsida</taxon>
        <taxon>eudicotyledons</taxon>
        <taxon>Gunneridae</taxon>
        <taxon>Pentapetalae</taxon>
        <taxon>asterids</taxon>
        <taxon>lamiids</taxon>
        <taxon>Lamiales</taxon>
        <taxon>Pedaliaceae</taxon>
        <taxon>Sesamum</taxon>
    </lineage>
</organism>